<keyword evidence="10" id="KW-0106">Calcium</keyword>
<dbReference type="SMART" id="SM00220">
    <property type="entry name" value="S_TKc"/>
    <property type="match status" value="1"/>
</dbReference>
<dbReference type="PANTHER" id="PTHR24349">
    <property type="entry name" value="SERINE/THREONINE-PROTEIN KINASE"/>
    <property type="match status" value="1"/>
</dbReference>
<dbReference type="PROSITE" id="PS50222">
    <property type="entry name" value="EF_HAND_2"/>
    <property type="match status" value="4"/>
</dbReference>
<dbReference type="GO" id="GO:0005524">
    <property type="term" value="F:ATP binding"/>
    <property type="evidence" value="ECO:0007669"/>
    <property type="project" value="UniProtKB-KW"/>
</dbReference>
<evidence type="ECO:0000256" key="9">
    <source>
        <dbReference type="ARBA" id="ARBA00022777"/>
    </source>
</evidence>
<dbReference type="PROSITE" id="PS50011">
    <property type="entry name" value="PROTEIN_KINASE_DOM"/>
    <property type="match status" value="1"/>
</dbReference>
<feature type="domain" description="Protein kinase" evidence="15">
    <location>
        <begin position="1"/>
        <end position="154"/>
    </location>
</feature>
<sequence>MKTIAGVVEACHSLGVMHRDLKPENFLFDSPDEDAKLKSTDFGLSVFFKPGQYLSDVVGSPYYVAPEVLQKHYGTEIDVWSAGVILYILLSGVPPFWAETDNGIFKQILKGKLDFESDPWPSISDSAKDLIKKMLHRDPKKRITAHEVLRHPWIVDDTVAPDRPLGSAVLSRLKQFSAMNKLKKMALRVIAERLSEEEIGGLRQLFKMIDTDGSGSITFEELKQGLKRVGSELMEADIHALMEAADIDNSGTIDYGEFLAATLHLNKMEREENLLAAFSYFDKDGSGYITVDELQQACKEFGLGDVHLEETIEEIDIDNDGRIDYGEFATMMKKGNAGLAARSMRGNLNFNLADAFGTNDPSN</sequence>
<proteinExistence type="inferred from homology"/>
<dbReference type="InterPro" id="IPR018247">
    <property type="entry name" value="EF_Hand_1_Ca_BS"/>
</dbReference>
<dbReference type="InterPro" id="IPR002048">
    <property type="entry name" value="EF_hand_dom"/>
</dbReference>
<keyword evidence="9" id="KW-0418">Kinase</keyword>
<dbReference type="PROSITE" id="PS00108">
    <property type="entry name" value="PROTEIN_KINASE_ST"/>
    <property type="match status" value="1"/>
</dbReference>
<dbReference type="SUPFAM" id="SSF56112">
    <property type="entry name" value="Protein kinase-like (PK-like)"/>
    <property type="match status" value="1"/>
</dbReference>
<keyword evidence="6" id="KW-0479">Metal-binding</keyword>
<evidence type="ECO:0000256" key="12">
    <source>
        <dbReference type="ARBA" id="ARBA00047899"/>
    </source>
</evidence>
<feature type="domain" description="EF-hand" evidence="16">
    <location>
        <begin position="197"/>
        <end position="232"/>
    </location>
</feature>
<reference evidence="17" key="1">
    <citation type="submission" date="2022-07" db="EMBL/GenBank/DDBJ databases">
        <authorList>
            <person name="Macas J."/>
            <person name="Novak P."/>
            <person name="Neumann P."/>
        </authorList>
    </citation>
    <scope>NUCLEOTIDE SEQUENCE</scope>
</reference>
<evidence type="ECO:0000313" key="17">
    <source>
        <dbReference type="EMBL" id="CAH9082381.1"/>
    </source>
</evidence>
<dbReference type="FunFam" id="1.10.510.10:FF:000178">
    <property type="entry name" value="Calcium-dependent protein kinase 5"/>
    <property type="match status" value="1"/>
</dbReference>
<gene>
    <name evidence="17" type="ORF">CEPIT_LOCUS8060</name>
</gene>
<dbReference type="InterPro" id="IPR011009">
    <property type="entry name" value="Kinase-like_dom_sf"/>
</dbReference>
<keyword evidence="11" id="KW-0067">ATP-binding</keyword>
<dbReference type="Pfam" id="PF13499">
    <property type="entry name" value="EF-hand_7"/>
    <property type="match status" value="2"/>
</dbReference>
<keyword evidence="7" id="KW-0677">Repeat</keyword>
<evidence type="ECO:0000256" key="14">
    <source>
        <dbReference type="ARBA" id="ARBA00056619"/>
    </source>
</evidence>
<comment type="function">
    <text evidence="14">Regulates the production of reactive oxygen species (ROS) by NADPH oxidase.</text>
</comment>
<evidence type="ECO:0000256" key="6">
    <source>
        <dbReference type="ARBA" id="ARBA00022723"/>
    </source>
</evidence>
<evidence type="ECO:0000256" key="3">
    <source>
        <dbReference type="ARBA" id="ARBA00022527"/>
    </source>
</evidence>
<comment type="similarity">
    <text evidence="1">Belongs to the protein kinase superfamily. CAMK Ser/Thr protein kinase family. CaMK subfamily.</text>
</comment>
<comment type="caution">
    <text evidence="17">The sequence shown here is derived from an EMBL/GenBank/DDBJ whole genome shotgun (WGS) entry which is preliminary data.</text>
</comment>
<dbReference type="InterPro" id="IPR008271">
    <property type="entry name" value="Ser/Thr_kinase_AS"/>
</dbReference>
<dbReference type="GO" id="GO:0005509">
    <property type="term" value="F:calcium ion binding"/>
    <property type="evidence" value="ECO:0007669"/>
    <property type="project" value="InterPro"/>
</dbReference>
<evidence type="ECO:0000313" key="18">
    <source>
        <dbReference type="Proteomes" id="UP001152523"/>
    </source>
</evidence>
<dbReference type="PROSITE" id="PS00018">
    <property type="entry name" value="EF_HAND_1"/>
    <property type="match status" value="4"/>
</dbReference>
<dbReference type="EMBL" id="CAMAPF010000038">
    <property type="protein sequence ID" value="CAH9082381.1"/>
    <property type="molecule type" value="Genomic_DNA"/>
</dbReference>
<dbReference type="SUPFAM" id="SSF47473">
    <property type="entry name" value="EF-hand"/>
    <property type="match status" value="1"/>
</dbReference>
<name>A0AAV0CP86_9ASTE</name>
<evidence type="ECO:0000256" key="2">
    <source>
        <dbReference type="ARBA" id="ARBA00012513"/>
    </source>
</evidence>
<organism evidence="17 18">
    <name type="scientific">Cuscuta epithymum</name>
    <dbReference type="NCBI Taxonomy" id="186058"/>
    <lineage>
        <taxon>Eukaryota</taxon>
        <taxon>Viridiplantae</taxon>
        <taxon>Streptophyta</taxon>
        <taxon>Embryophyta</taxon>
        <taxon>Tracheophyta</taxon>
        <taxon>Spermatophyta</taxon>
        <taxon>Magnoliopsida</taxon>
        <taxon>eudicotyledons</taxon>
        <taxon>Gunneridae</taxon>
        <taxon>Pentapetalae</taxon>
        <taxon>asterids</taxon>
        <taxon>lamiids</taxon>
        <taxon>Solanales</taxon>
        <taxon>Convolvulaceae</taxon>
        <taxon>Cuscuteae</taxon>
        <taxon>Cuscuta</taxon>
        <taxon>Cuscuta subgen. Cuscuta</taxon>
    </lineage>
</organism>
<comment type="catalytic activity">
    <reaction evidence="12">
        <text>L-threonyl-[protein] + ATP = O-phospho-L-threonyl-[protein] + ADP + H(+)</text>
        <dbReference type="Rhea" id="RHEA:46608"/>
        <dbReference type="Rhea" id="RHEA-COMP:11060"/>
        <dbReference type="Rhea" id="RHEA-COMP:11605"/>
        <dbReference type="ChEBI" id="CHEBI:15378"/>
        <dbReference type="ChEBI" id="CHEBI:30013"/>
        <dbReference type="ChEBI" id="CHEBI:30616"/>
        <dbReference type="ChEBI" id="CHEBI:61977"/>
        <dbReference type="ChEBI" id="CHEBI:456216"/>
        <dbReference type="EC" id="2.7.11.1"/>
    </reaction>
</comment>
<feature type="domain" description="EF-hand" evidence="16">
    <location>
        <begin position="233"/>
        <end position="268"/>
    </location>
</feature>
<protein>
    <recommendedName>
        <fullName evidence="2">non-specific serine/threonine protein kinase</fullName>
        <ecNumber evidence="2">2.7.11.1</ecNumber>
    </recommendedName>
</protein>
<dbReference type="Proteomes" id="UP001152523">
    <property type="component" value="Unassembled WGS sequence"/>
</dbReference>
<dbReference type="FunFam" id="1.10.238.10:FF:000015">
    <property type="entry name" value="Calcium-dependent protein kinase 1"/>
    <property type="match status" value="1"/>
</dbReference>
<dbReference type="SMART" id="SM00054">
    <property type="entry name" value="EFh"/>
    <property type="match status" value="4"/>
</dbReference>
<accession>A0AAV0CP86</accession>
<evidence type="ECO:0000256" key="11">
    <source>
        <dbReference type="ARBA" id="ARBA00022840"/>
    </source>
</evidence>
<evidence type="ECO:0000256" key="1">
    <source>
        <dbReference type="ARBA" id="ARBA00005354"/>
    </source>
</evidence>
<dbReference type="InterPro" id="IPR050205">
    <property type="entry name" value="CDPK_Ser/Thr_kinases"/>
</dbReference>
<evidence type="ECO:0000256" key="5">
    <source>
        <dbReference type="ARBA" id="ARBA00022679"/>
    </source>
</evidence>
<dbReference type="InterPro" id="IPR011992">
    <property type="entry name" value="EF-hand-dom_pair"/>
</dbReference>
<feature type="domain" description="EF-hand" evidence="16">
    <location>
        <begin position="269"/>
        <end position="304"/>
    </location>
</feature>
<evidence type="ECO:0000259" key="16">
    <source>
        <dbReference type="PROSITE" id="PS50222"/>
    </source>
</evidence>
<keyword evidence="5" id="KW-0808">Transferase</keyword>
<dbReference type="AlphaFoldDB" id="A0AAV0CP86"/>
<comment type="catalytic activity">
    <reaction evidence="13">
        <text>L-seryl-[protein] + ATP = O-phospho-L-seryl-[protein] + ADP + H(+)</text>
        <dbReference type="Rhea" id="RHEA:17989"/>
        <dbReference type="Rhea" id="RHEA-COMP:9863"/>
        <dbReference type="Rhea" id="RHEA-COMP:11604"/>
        <dbReference type="ChEBI" id="CHEBI:15378"/>
        <dbReference type="ChEBI" id="CHEBI:29999"/>
        <dbReference type="ChEBI" id="CHEBI:30616"/>
        <dbReference type="ChEBI" id="CHEBI:83421"/>
        <dbReference type="ChEBI" id="CHEBI:456216"/>
        <dbReference type="EC" id="2.7.11.1"/>
    </reaction>
</comment>
<evidence type="ECO:0000256" key="4">
    <source>
        <dbReference type="ARBA" id="ARBA00022553"/>
    </source>
</evidence>
<keyword evidence="4" id="KW-0597">Phosphoprotein</keyword>
<dbReference type="Pfam" id="PF00069">
    <property type="entry name" value="Pkinase"/>
    <property type="match status" value="1"/>
</dbReference>
<dbReference type="Gene3D" id="1.10.510.10">
    <property type="entry name" value="Transferase(Phosphotransferase) domain 1"/>
    <property type="match status" value="1"/>
</dbReference>
<evidence type="ECO:0000259" key="15">
    <source>
        <dbReference type="PROSITE" id="PS50011"/>
    </source>
</evidence>
<evidence type="ECO:0000256" key="13">
    <source>
        <dbReference type="ARBA" id="ARBA00048679"/>
    </source>
</evidence>
<feature type="domain" description="EF-hand" evidence="16">
    <location>
        <begin position="307"/>
        <end position="338"/>
    </location>
</feature>
<evidence type="ECO:0000256" key="10">
    <source>
        <dbReference type="ARBA" id="ARBA00022837"/>
    </source>
</evidence>
<dbReference type="InterPro" id="IPR000719">
    <property type="entry name" value="Prot_kinase_dom"/>
</dbReference>
<keyword evidence="8" id="KW-0547">Nucleotide-binding</keyword>
<dbReference type="GO" id="GO:0004674">
    <property type="term" value="F:protein serine/threonine kinase activity"/>
    <property type="evidence" value="ECO:0007669"/>
    <property type="project" value="UniProtKB-KW"/>
</dbReference>
<dbReference type="Gene3D" id="1.10.238.10">
    <property type="entry name" value="EF-hand"/>
    <property type="match status" value="1"/>
</dbReference>
<keyword evidence="18" id="KW-1185">Reference proteome</keyword>
<dbReference type="EC" id="2.7.11.1" evidence="2"/>
<evidence type="ECO:0000256" key="7">
    <source>
        <dbReference type="ARBA" id="ARBA00022737"/>
    </source>
</evidence>
<keyword evidence="3" id="KW-0723">Serine/threonine-protein kinase</keyword>
<evidence type="ECO:0000256" key="8">
    <source>
        <dbReference type="ARBA" id="ARBA00022741"/>
    </source>
</evidence>